<dbReference type="STRING" id="645517.A6F65_00797"/>
<feature type="signal peptide" evidence="1">
    <location>
        <begin position="1"/>
        <end position="28"/>
    </location>
</feature>
<accession>A0A1C7D6K0</accession>
<evidence type="ECO:0000313" key="3">
    <source>
        <dbReference type="Proteomes" id="UP000092698"/>
    </source>
</evidence>
<protein>
    <recommendedName>
        <fullName evidence="4">C-type lysozyme inhibitor domain-containing protein</fullName>
    </recommendedName>
</protein>
<evidence type="ECO:0000313" key="2">
    <source>
        <dbReference type="EMBL" id="ANU07116.1"/>
    </source>
</evidence>
<keyword evidence="1" id="KW-0732">Signal</keyword>
<organism evidence="2 3">
    <name type="scientific">Paraurantiacibacter namhicola</name>
    <dbReference type="NCBI Taxonomy" id="645517"/>
    <lineage>
        <taxon>Bacteria</taxon>
        <taxon>Pseudomonadati</taxon>
        <taxon>Pseudomonadota</taxon>
        <taxon>Alphaproteobacteria</taxon>
        <taxon>Sphingomonadales</taxon>
        <taxon>Erythrobacteraceae</taxon>
        <taxon>Paraurantiacibacter</taxon>
    </lineage>
</organism>
<feature type="chain" id="PRO_5008884323" description="C-type lysozyme inhibitor domain-containing protein" evidence="1">
    <location>
        <begin position="29"/>
        <end position="283"/>
    </location>
</feature>
<evidence type="ECO:0000256" key="1">
    <source>
        <dbReference type="SAM" id="SignalP"/>
    </source>
</evidence>
<gene>
    <name evidence="2" type="ORF">A6F65_00797</name>
</gene>
<name>A0A1C7D6K0_9SPHN</name>
<proteinExistence type="predicted"/>
<dbReference type="AlphaFoldDB" id="A0A1C7D6K0"/>
<dbReference type="Proteomes" id="UP000092698">
    <property type="component" value="Chromosome"/>
</dbReference>
<reference evidence="2 3" key="1">
    <citation type="submission" date="2016-07" db="EMBL/GenBank/DDBJ databases">
        <title>Complete genome sequence of Altererythrobacter namhicola JCM 16345T, containing esterase-encoding genes.</title>
        <authorList>
            <person name="Cheng H."/>
            <person name="Wu Y.-H."/>
            <person name="Jian S.-L."/>
            <person name="Huo Y.-Y."/>
            <person name="Wang C.-S."/>
            <person name="Xu X.-W."/>
        </authorList>
    </citation>
    <scope>NUCLEOTIDE SEQUENCE [LARGE SCALE GENOMIC DNA]</scope>
    <source>
        <strain evidence="2 3">JCM 16345</strain>
    </source>
</reference>
<evidence type="ECO:0008006" key="4">
    <source>
        <dbReference type="Google" id="ProtNLM"/>
    </source>
</evidence>
<dbReference type="KEGG" id="anh:A6F65_00797"/>
<keyword evidence="3" id="KW-1185">Reference proteome</keyword>
<dbReference type="EMBL" id="CP016545">
    <property type="protein sequence ID" value="ANU07116.1"/>
    <property type="molecule type" value="Genomic_DNA"/>
</dbReference>
<dbReference type="RefSeq" id="WP_169816995.1">
    <property type="nucleotide sequence ID" value="NZ_CP016545.1"/>
</dbReference>
<sequence length="283" mass="30261">MTNLVNPMRALCLPAALAAICIYAPAQASFDDQLVCASDAHDSLIVILSSTDSERADVQAIRMGESGTARLTKVASSDDGPFTHYADGDIRFVMGGGYGILSMRDAYYQCTLVGEPEEEEAGMDLPLTGGVPRIVATGDGLTILEQGKPDNLIPFGLSQPDMVSILSRYLGDPGPVERMEECSSGSMEFIAFGPLQLSFSGGAWTGWWMLEDGRDADDAAQVTTRFGTAVGDPLPEPAMDVIQTMGTTQDQMFTIEGVTYIRDEGDDNTNVFRILAGQNCTAM</sequence>